<dbReference type="PANTHER" id="PTHR34584:SF1">
    <property type="entry name" value="NA(+)_H(+) ANTIPORTER SUBUNIT E1"/>
    <property type="match status" value="1"/>
</dbReference>
<evidence type="ECO:0000313" key="8">
    <source>
        <dbReference type="EMBL" id="MCF4007236.1"/>
    </source>
</evidence>
<dbReference type="InterPro" id="IPR002758">
    <property type="entry name" value="Cation_antiport_E"/>
</dbReference>
<dbReference type="GO" id="GO:0005886">
    <property type="term" value="C:plasma membrane"/>
    <property type="evidence" value="ECO:0007669"/>
    <property type="project" value="UniProtKB-SubCell"/>
</dbReference>
<comment type="caution">
    <text evidence="8">The sequence shown here is derived from an EMBL/GenBank/DDBJ whole genome shotgun (WGS) entry which is preliminary data.</text>
</comment>
<keyword evidence="3" id="KW-1003">Cell membrane</keyword>
<keyword evidence="9" id="KW-1185">Reference proteome</keyword>
<comment type="subcellular location">
    <subcellularLocation>
        <location evidence="1">Cell membrane</location>
        <topology evidence="1">Multi-pass membrane protein</topology>
    </subcellularLocation>
</comment>
<feature type="transmembrane region" description="Helical" evidence="7">
    <location>
        <begin position="12"/>
        <end position="30"/>
    </location>
</feature>
<organism evidence="8 9">
    <name type="scientific">Corynebacterium uropygiale</name>
    <dbReference type="NCBI Taxonomy" id="1775911"/>
    <lineage>
        <taxon>Bacteria</taxon>
        <taxon>Bacillati</taxon>
        <taxon>Actinomycetota</taxon>
        <taxon>Actinomycetes</taxon>
        <taxon>Mycobacteriales</taxon>
        <taxon>Corynebacteriaceae</taxon>
        <taxon>Corynebacterium</taxon>
    </lineage>
</organism>
<dbReference type="GO" id="GO:0008324">
    <property type="term" value="F:monoatomic cation transmembrane transporter activity"/>
    <property type="evidence" value="ECO:0007669"/>
    <property type="project" value="InterPro"/>
</dbReference>
<protein>
    <submittedName>
        <fullName evidence="8">Na+/H+ antiporter subunit E</fullName>
    </submittedName>
</protein>
<evidence type="ECO:0000256" key="6">
    <source>
        <dbReference type="ARBA" id="ARBA00023136"/>
    </source>
</evidence>
<name>A0A9X1TZT2_9CORY</name>
<evidence type="ECO:0000256" key="5">
    <source>
        <dbReference type="ARBA" id="ARBA00022989"/>
    </source>
</evidence>
<dbReference type="PANTHER" id="PTHR34584">
    <property type="entry name" value="NA(+)/H(+) ANTIPORTER SUBUNIT E1"/>
    <property type="match status" value="1"/>
</dbReference>
<dbReference type="EMBL" id="JAKGSI010000004">
    <property type="protein sequence ID" value="MCF4007236.1"/>
    <property type="molecule type" value="Genomic_DNA"/>
</dbReference>
<feature type="transmembrane region" description="Helical" evidence="7">
    <location>
        <begin position="67"/>
        <end position="87"/>
    </location>
</feature>
<proteinExistence type="inferred from homology"/>
<evidence type="ECO:0000256" key="7">
    <source>
        <dbReference type="SAM" id="Phobius"/>
    </source>
</evidence>
<keyword evidence="5 7" id="KW-1133">Transmembrane helix</keyword>
<evidence type="ECO:0000313" key="9">
    <source>
        <dbReference type="Proteomes" id="UP001139336"/>
    </source>
</evidence>
<dbReference type="NCBIfam" id="NF006521">
    <property type="entry name" value="PRK08965.1-5"/>
    <property type="match status" value="1"/>
</dbReference>
<dbReference type="AlphaFoldDB" id="A0A9X1TZT2"/>
<evidence type="ECO:0000256" key="2">
    <source>
        <dbReference type="ARBA" id="ARBA00006228"/>
    </source>
</evidence>
<dbReference type="Pfam" id="PF01899">
    <property type="entry name" value="MNHE"/>
    <property type="match status" value="1"/>
</dbReference>
<keyword evidence="6 7" id="KW-0472">Membrane</keyword>
<evidence type="ECO:0000256" key="1">
    <source>
        <dbReference type="ARBA" id="ARBA00004651"/>
    </source>
</evidence>
<reference evidence="8" key="1">
    <citation type="submission" date="2022-01" db="EMBL/GenBank/DDBJ databases">
        <title>Corynebacterium sp. nov isolated from isolated from the feces of the greater white-fronted geese (Anser albifrons) at Poyang Lake, PR China.</title>
        <authorList>
            <person name="Liu Q."/>
        </authorList>
    </citation>
    <scope>NUCLEOTIDE SEQUENCE</scope>
    <source>
        <strain evidence="8">JCM 32435</strain>
    </source>
</reference>
<dbReference type="Proteomes" id="UP001139336">
    <property type="component" value="Unassembled WGS sequence"/>
</dbReference>
<comment type="similarity">
    <text evidence="2">Belongs to the CPA3 antiporters (TC 2.A.63) subunit E family.</text>
</comment>
<accession>A0A9X1TZT2</accession>
<dbReference type="RefSeq" id="WP_236119376.1">
    <property type="nucleotide sequence ID" value="NZ_JAKGSI010000004.1"/>
</dbReference>
<keyword evidence="4 7" id="KW-0812">Transmembrane</keyword>
<feature type="transmembrane region" description="Helical" evidence="7">
    <location>
        <begin position="36"/>
        <end position="55"/>
    </location>
</feature>
<gene>
    <name evidence="8" type="ORF">L1O03_08620</name>
</gene>
<evidence type="ECO:0000256" key="4">
    <source>
        <dbReference type="ARBA" id="ARBA00022692"/>
    </source>
</evidence>
<evidence type="ECO:0000256" key="3">
    <source>
        <dbReference type="ARBA" id="ARBA00022475"/>
    </source>
</evidence>
<sequence>MISGLRRRFQPWTVLLLTAMWVFLMGQLAWGNVLAGLVVALVVVLGLPLPAMPVDGITLNLRPGLKLFVSWWASLFHASFSVAWLALRPQAPPPTAIIKAPMRVQSDAILALAAMMYNLQPGGTITDIDIANRMLTIHLLDGRDLEGERQRVARLERALIATFEKV</sequence>